<keyword evidence="2" id="KW-1185">Reference proteome</keyword>
<name>A0A024G015_9STRA</name>
<evidence type="ECO:0000313" key="1">
    <source>
        <dbReference type="EMBL" id="CCI39660.1"/>
    </source>
</evidence>
<comment type="caution">
    <text evidence="1">The sequence shown here is derived from an EMBL/GenBank/DDBJ whole genome shotgun (WGS) entry which is preliminary data.</text>
</comment>
<evidence type="ECO:0000313" key="2">
    <source>
        <dbReference type="Proteomes" id="UP000053237"/>
    </source>
</evidence>
<protein>
    <submittedName>
        <fullName evidence="1">Uncharacterized protein</fullName>
    </submittedName>
</protein>
<dbReference type="AlphaFoldDB" id="A0A024G015"/>
<proteinExistence type="predicted"/>
<dbReference type="Proteomes" id="UP000053237">
    <property type="component" value="Unassembled WGS sequence"/>
</dbReference>
<accession>A0A024G015</accession>
<reference evidence="1 2" key="1">
    <citation type="submission" date="2012-05" db="EMBL/GenBank/DDBJ databases">
        <title>Recombination and specialization in a pathogen metapopulation.</title>
        <authorList>
            <person name="Gardiner A."/>
            <person name="Kemen E."/>
            <person name="Schultz-Larsen T."/>
            <person name="MacLean D."/>
            <person name="Van Oosterhout C."/>
            <person name="Jones J.D.G."/>
        </authorList>
    </citation>
    <scope>NUCLEOTIDE SEQUENCE [LARGE SCALE GENOMIC DNA]</scope>
    <source>
        <strain evidence="1 2">Ac Nc2</strain>
    </source>
</reference>
<sequence>MRCTHSERFVRYRLMLSIEAAEVSTRFGGVVISENVTEMKVFSSASMWRCMKPSLKNSHQLGVMWSTLFRLIICLIEWLVQNDHACTNEEISLFINGYVACERFLSRIESSLLSEIDSIVTQSLTYCWEPLAGTFLRRMIRLASPML</sequence>
<dbReference type="InParanoid" id="A0A024G015"/>
<organism evidence="1 2">
    <name type="scientific">Albugo candida</name>
    <dbReference type="NCBI Taxonomy" id="65357"/>
    <lineage>
        <taxon>Eukaryota</taxon>
        <taxon>Sar</taxon>
        <taxon>Stramenopiles</taxon>
        <taxon>Oomycota</taxon>
        <taxon>Peronosporomycetes</taxon>
        <taxon>Albuginales</taxon>
        <taxon>Albuginaceae</taxon>
        <taxon>Albugo</taxon>
    </lineage>
</organism>
<gene>
    <name evidence="1" type="ORF">BN9_004430</name>
</gene>
<dbReference type="EMBL" id="CAIX01000003">
    <property type="protein sequence ID" value="CCI39660.1"/>
    <property type="molecule type" value="Genomic_DNA"/>
</dbReference>